<gene>
    <name evidence="4" type="ORF">GCL60_02160</name>
</gene>
<dbReference type="GO" id="GO:0016491">
    <property type="term" value="F:oxidoreductase activity"/>
    <property type="evidence" value="ECO:0007669"/>
    <property type="project" value="UniProtKB-KW"/>
</dbReference>
<dbReference type="Proteomes" id="UP000437748">
    <property type="component" value="Unassembled WGS sequence"/>
</dbReference>
<dbReference type="OrthoDB" id="5293878at2"/>
<evidence type="ECO:0000313" key="4">
    <source>
        <dbReference type="EMBL" id="KAB8040753.1"/>
    </source>
</evidence>
<dbReference type="EMBL" id="WFLM01000001">
    <property type="protein sequence ID" value="KAB8040753.1"/>
    <property type="molecule type" value="Genomic_DNA"/>
</dbReference>
<accession>A0A6N6VWB0</accession>
<sequence>MSSTLEILKKRTSANNFNNTKQISESDIRELISYACEAPSSFNIQHWRFVAVTEKDVKEKLKAVAFGQQKISDAAVTFAVLGDLKGIDKLSEAISPMLKSGAIDQKAHDGWLGMATGMYKDNPQLVRDEAIRSASLAGMNLMIAAQAKGFVSGAMVGFDPEGVKKVLGISDRYVPVMLIAVGPEAPGNWPRKPRFSVDQVLSLNKFKEF</sequence>
<dbReference type="PANTHER" id="PTHR43673:SF12">
    <property type="entry name" value="PROTEIN DRGA"/>
    <property type="match status" value="1"/>
</dbReference>
<dbReference type="InterPro" id="IPR029479">
    <property type="entry name" value="Nitroreductase"/>
</dbReference>
<name>A0A6N6VWB0_9BACT</name>
<keyword evidence="5" id="KW-1185">Reference proteome</keyword>
<proteinExistence type="inferred from homology"/>
<dbReference type="AlphaFoldDB" id="A0A6N6VWB0"/>
<dbReference type="Pfam" id="PF00881">
    <property type="entry name" value="Nitroreductase"/>
    <property type="match status" value="1"/>
</dbReference>
<evidence type="ECO:0000256" key="2">
    <source>
        <dbReference type="ARBA" id="ARBA00023002"/>
    </source>
</evidence>
<keyword evidence="2" id="KW-0560">Oxidoreductase</keyword>
<organism evidence="4 5">
    <name type="scientific">Silvanigrella paludirubra</name>
    <dbReference type="NCBI Taxonomy" id="2499159"/>
    <lineage>
        <taxon>Bacteria</taxon>
        <taxon>Pseudomonadati</taxon>
        <taxon>Bdellovibrionota</taxon>
        <taxon>Oligoflexia</taxon>
        <taxon>Silvanigrellales</taxon>
        <taxon>Silvanigrellaceae</taxon>
        <taxon>Silvanigrella</taxon>
    </lineage>
</organism>
<dbReference type="RefSeq" id="WP_153418271.1">
    <property type="nucleotide sequence ID" value="NZ_WFLM01000001.1"/>
</dbReference>
<protein>
    <submittedName>
        <fullName evidence="4">Nitroreductase family protein</fullName>
    </submittedName>
</protein>
<evidence type="ECO:0000313" key="5">
    <source>
        <dbReference type="Proteomes" id="UP000437748"/>
    </source>
</evidence>
<dbReference type="Gene3D" id="3.40.109.10">
    <property type="entry name" value="NADH Oxidase"/>
    <property type="match status" value="1"/>
</dbReference>
<evidence type="ECO:0000256" key="1">
    <source>
        <dbReference type="ARBA" id="ARBA00007118"/>
    </source>
</evidence>
<dbReference type="SUPFAM" id="SSF55469">
    <property type="entry name" value="FMN-dependent nitroreductase-like"/>
    <property type="match status" value="1"/>
</dbReference>
<feature type="domain" description="Nitroreductase" evidence="3">
    <location>
        <begin position="8"/>
        <end position="182"/>
    </location>
</feature>
<dbReference type="PANTHER" id="PTHR43673">
    <property type="entry name" value="NAD(P)H NITROREDUCTASE YDGI-RELATED"/>
    <property type="match status" value="1"/>
</dbReference>
<comment type="caution">
    <text evidence="4">The sequence shown here is derived from an EMBL/GenBank/DDBJ whole genome shotgun (WGS) entry which is preliminary data.</text>
</comment>
<comment type="similarity">
    <text evidence="1">Belongs to the nitroreductase family.</text>
</comment>
<reference evidence="4 5" key="1">
    <citation type="submission" date="2019-10" db="EMBL/GenBank/DDBJ databases">
        <title>New species of Slilvanegrellaceae.</title>
        <authorList>
            <person name="Pitt A."/>
            <person name="Hahn M.W."/>
        </authorList>
    </citation>
    <scope>NUCLEOTIDE SEQUENCE [LARGE SCALE GENOMIC DNA]</scope>
    <source>
        <strain evidence="4 5">SP-Ram-0.45-NSY-1</strain>
    </source>
</reference>
<dbReference type="InterPro" id="IPR000415">
    <property type="entry name" value="Nitroreductase-like"/>
</dbReference>
<evidence type="ECO:0000259" key="3">
    <source>
        <dbReference type="Pfam" id="PF00881"/>
    </source>
</evidence>
<dbReference type="CDD" id="cd02137">
    <property type="entry name" value="MhqN-like"/>
    <property type="match status" value="1"/>
</dbReference>